<dbReference type="SUPFAM" id="SSF143447">
    <property type="entry name" value="AMMECR1-like"/>
    <property type="match status" value="1"/>
</dbReference>
<dbReference type="Gene3D" id="3.30.1490.150">
    <property type="entry name" value="Hypothetical protein ph0010, domain 2"/>
    <property type="match status" value="1"/>
</dbReference>
<accession>A0A401UH26</accession>
<dbReference type="GO" id="GO:0016702">
    <property type="term" value="F:oxidoreductase activity, acting on single donors with incorporation of molecular oxygen, incorporation of two atoms of oxygen"/>
    <property type="evidence" value="ECO:0007669"/>
    <property type="project" value="UniProtKB-ARBA"/>
</dbReference>
<dbReference type="Proteomes" id="UP000287872">
    <property type="component" value="Unassembled WGS sequence"/>
</dbReference>
<evidence type="ECO:0000259" key="1">
    <source>
        <dbReference type="PROSITE" id="PS51112"/>
    </source>
</evidence>
<name>A0A401UH26_9CLOT</name>
<dbReference type="GO" id="GO:0008198">
    <property type="term" value="F:ferrous iron binding"/>
    <property type="evidence" value="ECO:0007669"/>
    <property type="project" value="InterPro"/>
</dbReference>
<dbReference type="InterPro" id="IPR036071">
    <property type="entry name" value="AMMECR1_dom_sf"/>
</dbReference>
<dbReference type="CDD" id="cd07951">
    <property type="entry name" value="ED_3B_N_AMMECR1"/>
    <property type="match status" value="1"/>
</dbReference>
<dbReference type="NCBIfam" id="TIGR04335">
    <property type="entry name" value="AmmeMemoSam_A"/>
    <property type="match status" value="1"/>
</dbReference>
<dbReference type="Pfam" id="PF02900">
    <property type="entry name" value="LigB"/>
    <property type="match status" value="1"/>
</dbReference>
<evidence type="ECO:0000313" key="3">
    <source>
        <dbReference type="Proteomes" id="UP000287872"/>
    </source>
</evidence>
<sequence>MMGKIIAFYTMPHPPIIIPEVGRGEEKKIKNTYDACARIGGEIAELKPEVIIVVTPHGTMFSDAIALSFESSISGNLKQFGASKVSMNFEIDMDLTGKIMIKARENNIPTVEVSTSFLKKYGREYELDHGSIVPLYFVVDKYKSFKLVHITYGGLSPMQLYKFGKLIKEAIEESNENAVFIGSGDLSHHLKDEGPYDYNPYGEVFDAEIISLLTKGDVAGVFNINPEMVENAGECGLRSYYIMIGAMEGNEIKGELLSYEGTFGVGYAVMKFDLKNSDRDILSEITNEKRKKYKERVKKEDVYVRLARESLTHYLIEGNFMDQPNYVTEEMINNKRGVFVSLKKFGQLRGCIGTIFPVTESVASEIMRNSIEAGEGDPRFSHVLEGELEDIVFSVDVLTEPVPALKEELDPKKYGIIVRSGRKSGLLLPDLAGVNTIEEQISIVLNKASISPNEKYSIEKFEVIRHK</sequence>
<protein>
    <recommendedName>
        <fullName evidence="1">AMMECR1 domain-containing protein</fullName>
    </recommendedName>
</protein>
<dbReference type="PROSITE" id="PS51112">
    <property type="entry name" value="AMMECR1"/>
    <property type="match status" value="1"/>
</dbReference>
<reference evidence="2 3" key="1">
    <citation type="submission" date="2018-11" db="EMBL/GenBank/DDBJ databases">
        <title>Genome sequencing and assembly of Clostridium tagluense strain A121.</title>
        <authorList>
            <person name="Murakami T."/>
            <person name="Segawa T."/>
            <person name="Shcherbakova V.A."/>
            <person name="Mori H."/>
            <person name="Yoshimura Y."/>
        </authorList>
    </citation>
    <scope>NUCLEOTIDE SEQUENCE [LARGE SCALE GENOMIC DNA]</scope>
    <source>
        <strain evidence="2 3">A121</strain>
    </source>
</reference>
<dbReference type="NCBIfam" id="TIGR04336">
    <property type="entry name" value="AmmeMemoSam_B"/>
    <property type="match status" value="1"/>
</dbReference>
<dbReference type="SUPFAM" id="SSF53213">
    <property type="entry name" value="LigB-like"/>
    <property type="match status" value="1"/>
</dbReference>
<keyword evidence="3" id="KW-1185">Reference proteome</keyword>
<gene>
    <name evidence="2" type="ORF">Ctaglu_04860</name>
</gene>
<dbReference type="InterPro" id="IPR004183">
    <property type="entry name" value="Xdiol_dOase_suB"/>
</dbReference>
<comment type="caution">
    <text evidence="2">The sequence shown here is derived from an EMBL/GenBank/DDBJ whole genome shotgun (WGS) entry which is preliminary data.</text>
</comment>
<dbReference type="InterPro" id="IPR023473">
    <property type="entry name" value="AMMECR1"/>
</dbReference>
<dbReference type="PANTHER" id="PTHR13016:SF0">
    <property type="entry name" value="AMME SYNDROME CANDIDATE GENE 1 PROTEIN"/>
    <property type="match status" value="1"/>
</dbReference>
<evidence type="ECO:0000313" key="2">
    <source>
        <dbReference type="EMBL" id="GCD08863.1"/>
    </source>
</evidence>
<dbReference type="PANTHER" id="PTHR13016">
    <property type="entry name" value="AMMECR1 HOMOLOG"/>
    <property type="match status" value="1"/>
</dbReference>
<dbReference type="EMBL" id="BHYK01000002">
    <property type="protein sequence ID" value="GCD08863.1"/>
    <property type="molecule type" value="Genomic_DNA"/>
</dbReference>
<dbReference type="Gene3D" id="3.30.700.20">
    <property type="entry name" value="Hypothetical protein ph0010, domain 1"/>
    <property type="match status" value="1"/>
</dbReference>
<dbReference type="InterPro" id="IPR027623">
    <property type="entry name" value="AmmeMemoSam_A"/>
</dbReference>
<feature type="domain" description="AMMECR1" evidence="1">
    <location>
        <begin position="298"/>
        <end position="467"/>
    </location>
</feature>
<dbReference type="InterPro" id="IPR027485">
    <property type="entry name" value="AMMECR1_N"/>
</dbReference>
<dbReference type="Pfam" id="PF01871">
    <property type="entry name" value="AMMECR1"/>
    <property type="match status" value="1"/>
</dbReference>
<dbReference type="InterPro" id="IPR002733">
    <property type="entry name" value="AMMECR1_domain"/>
</dbReference>
<organism evidence="2 3">
    <name type="scientific">Clostridium tagluense</name>
    <dbReference type="NCBI Taxonomy" id="360422"/>
    <lineage>
        <taxon>Bacteria</taxon>
        <taxon>Bacillati</taxon>
        <taxon>Bacillota</taxon>
        <taxon>Clostridia</taxon>
        <taxon>Eubacteriales</taxon>
        <taxon>Clostridiaceae</taxon>
        <taxon>Clostridium</taxon>
    </lineage>
</organism>
<dbReference type="AlphaFoldDB" id="A0A401UH26"/>
<dbReference type="Gene3D" id="3.40.830.10">
    <property type="entry name" value="LigB-like"/>
    <property type="match status" value="1"/>
</dbReference>
<proteinExistence type="predicted"/>